<evidence type="ECO:0000313" key="1">
    <source>
        <dbReference type="EMBL" id="KAK0462815.1"/>
    </source>
</evidence>
<dbReference type="EMBL" id="JAUEPR010000102">
    <property type="protein sequence ID" value="KAK0464101.1"/>
    <property type="molecule type" value="Genomic_DNA"/>
</dbReference>
<dbReference type="EMBL" id="JAUEPR010000120">
    <property type="protein sequence ID" value="KAK0462815.1"/>
    <property type="molecule type" value="Genomic_DNA"/>
</dbReference>
<accession>A0AA39NBZ7</accession>
<name>A0AA39NBZ7_9AGAR</name>
<reference evidence="1" key="1">
    <citation type="submission" date="2023-06" db="EMBL/GenBank/DDBJ databases">
        <authorList>
            <consortium name="Lawrence Berkeley National Laboratory"/>
            <person name="Ahrendt S."/>
            <person name="Sahu N."/>
            <person name="Indic B."/>
            <person name="Wong-Bajracharya J."/>
            <person name="Merenyi Z."/>
            <person name="Ke H.-M."/>
            <person name="Monk M."/>
            <person name="Kocsube S."/>
            <person name="Drula E."/>
            <person name="Lipzen A."/>
            <person name="Balint B."/>
            <person name="Henrissat B."/>
            <person name="Andreopoulos B."/>
            <person name="Martin F.M."/>
            <person name="Harder C.B."/>
            <person name="Rigling D."/>
            <person name="Ford K.L."/>
            <person name="Foster G.D."/>
            <person name="Pangilinan J."/>
            <person name="Papanicolaou A."/>
            <person name="Barry K."/>
            <person name="LaButti K."/>
            <person name="Viragh M."/>
            <person name="Koriabine M."/>
            <person name="Yan M."/>
            <person name="Riley R."/>
            <person name="Champramary S."/>
            <person name="Plett K.L."/>
            <person name="Tsai I.J."/>
            <person name="Slot J."/>
            <person name="Sipos G."/>
            <person name="Plett J."/>
            <person name="Nagy L.G."/>
            <person name="Grigoriev I.V."/>
        </authorList>
    </citation>
    <scope>NUCLEOTIDE SEQUENCE</scope>
    <source>
        <strain evidence="1">ICMP 16352</strain>
    </source>
</reference>
<comment type="caution">
    <text evidence="1">The sequence shown here is derived from an EMBL/GenBank/DDBJ whole genome shotgun (WGS) entry which is preliminary data.</text>
</comment>
<evidence type="ECO:0000313" key="2">
    <source>
        <dbReference type="EMBL" id="KAK0464101.1"/>
    </source>
</evidence>
<keyword evidence="3" id="KW-1185">Reference proteome</keyword>
<organism evidence="1 3">
    <name type="scientific">Armillaria novae-zelandiae</name>
    <dbReference type="NCBI Taxonomy" id="153914"/>
    <lineage>
        <taxon>Eukaryota</taxon>
        <taxon>Fungi</taxon>
        <taxon>Dikarya</taxon>
        <taxon>Basidiomycota</taxon>
        <taxon>Agaricomycotina</taxon>
        <taxon>Agaricomycetes</taxon>
        <taxon>Agaricomycetidae</taxon>
        <taxon>Agaricales</taxon>
        <taxon>Marasmiineae</taxon>
        <taxon>Physalacriaceae</taxon>
        <taxon>Armillaria</taxon>
    </lineage>
</organism>
<sequence>MPALNACTQVASLVEASGIPYIEKLAKVTVAVLELLENSTLPSVWQRGKNQKDVKTLCESIANTVVVINTVVTMNEEVGAVCFKDICAEMEDGMKGFFKTNELQETIQDFRIRINDLKTDFMRDLTRLMAEIQNKEDSAPNREFVIRIATKHKQLFCSSLPILDPT</sequence>
<dbReference type="Proteomes" id="UP001175227">
    <property type="component" value="Unassembled WGS sequence"/>
</dbReference>
<gene>
    <name evidence="2" type="ORF">IW261DRAFT_1427464</name>
    <name evidence="1" type="ORF">IW261DRAFT_1626967</name>
</gene>
<dbReference type="AlphaFoldDB" id="A0AA39NBZ7"/>
<proteinExistence type="predicted"/>
<evidence type="ECO:0000313" key="3">
    <source>
        <dbReference type="Proteomes" id="UP001175227"/>
    </source>
</evidence>
<protein>
    <submittedName>
        <fullName evidence="1">Uncharacterized protein</fullName>
    </submittedName>
</protein>